<protein>
    <submittedName>
        <fullName evidence="1">Uncharacterized protein</fullName>
    </submittedName>
</protein>
<sequence>MQQILLVMVRMRQGVLFRQPVVVTHQRRQPLRHGVKQRGGLVVFTVQAVYLMNEMA</sequence>
<reference evidence="1 2" key="1">
    <citation type="submission" date="2018-06" db="EMBL/GenBank/DDBJ databases">
        <authorList>
            <consortium name="Pathogen Informatics"/>
            <person name="Doyle S."/>
        </authorList>
    </citation>
    <scope>NUCLEOTIDE SEQUENCE [LARGE SCALE GENOMIC DNA]</scope>
    <source>
        <strain evidence="1 2">NCTC9177</strain>
    </source>
</reference>
<evidence type="ECO:0000313" key="1">
    <source>
        <dbReference type="EMBL" id="STS91354.1"/>
    </source>
</evidence>
<proteinExistence type="predicted"/>
<organism evidence="1 2">
    <name type="scientific">Klebsiella variicola</name>
    <dbReference type="NCBI Taxonomy" id="244366"/>
    <lineage>
        <taxon>Bacteria</taxon>
        <taxon>Pseudomonadati</taxon>
        <taxon>Pseudomonadota</taxon>
        <taxon>Gammaproteobacteria</taxon>
        <taxon>Enterobacterales</taxon>
        <taxon>Enterobacteriaceae</taxon>
        <taxon>Klebsiella/Raoultella group</taxon>
        <taxon>Klebsiella</taxon>
        <taxon>Klebsiella pneumoniae complex</taxon>
    </lineage>
</organism>
<dbReference type="AlphaFoldDB" id="A0A7H4MM04"/>
<comment type="caution">
    <text evidence="1">The sequence shown here is derived from an EMBL/GenBank/DDBJ whole genome shotgun (WGS) entry which is preliminary data.</text>
</comment>
<evidence type="ECO:0000313" key="2">
    <source>
        <dbReference type="Proteomes" id="UP000254545"/>
    </source>
</evidence>
<dbReference type="Proteomes" id="UP000254545">
    <property type="component" value="Unassembled WGS sequence"/>
</dbReference>
<accession>A0A7H4MM04</accession>
<dbReference type="EMBL" id="UGKR01000003">
    <property type="protein sequence ID" value="STS91354.1"/>
    <property type="molecule type" value="Genomic_DNA"/>
</dbReference>
<gene>
    <name evidence="1" type="ORF">NCTC9177_05260</name>
</gene>
<name>A0A7H4MM04_KLEVA</name>